<evidence type="ECO:0000313" key="2">
    <source>
        <dbReference type="Proteomes" id="UP001148662"/>
    </source>
</evidence>
<accession>A0ACC1TES7</accession>
<gene>
    <name evidence="1" type="ORF">NM688_g225</name>
</gene>
<sequence length="346" mass="38297">MSLLDETFGSVLITIFIASILYGVTTLQTYIYSQKYQGDTRFLKLTVATVWVLETFHIAFCIMFIYVYLINHFGDLHYLSTNIHWSGGVSLAIVIRDAGAQAFRDLGYAGLRPDYYSYRAQVPRLSGIVIESDAVPPSFYVYRVWIVSNGSIPLTGIVAFFAVARFGGNLGTIALSYIFNEWEVYRSHVISLVLLCIGLGSGAVVDVLTAGIMIYQIRRGKTGIRQSDNMANLIILYTINTGALTSIASTLIPIMFAADANSLAYLGLVEIQSKLYSNTFLATLNARQHIRDKFSHDAIAYANSSLHFSSRVRTTTVASEPPLVSETAIGTYNALNAEPSSPWWIW</sequence>
<protein>
    <submittedName>
        <fullName evidence="1">Uncharacterized protein</fullName>
    </submittedName>
</protein>
<reference evidence="1" key="1">
    <citation type="submission" date="2022-07" db="EMBL/GenBank/DDBJ databases">
        <title>Genome Sequence of Phlebia brevispora.</title>
        <authorList>
            <person name="Buettner E."/>
        </authorList>
    </citation>
    <scope>NUCLEOTIDE SEQUENCE</scope>
    <source>
        <strain evidence="1">MPL23</strain>
    </source>
</reference>
<organism evidence="1 2">
    <name type="scientific">Phlebia brevispora</name>
    <dbReference type="NCBI Taxonomy" id="194682"/>
    <lineage>
        <taxon>Eukaryota</taxon>
        <taxon>Fungi</taxon>
        <taxon>Dikarya</taxon>
        <taxon>Basidiomycota</taxon>
        <taxon>Agaricomycotina</taxon>
        <taxon>Agaricomycetes</taxon>
        <taxon>Polyporales</taxon>
        <taxon>Meruliaceae</taxon>
        <taxon>Phlebia</taxon>
    </lineage>
</organism>
<proteinExistence type="predicted"/>
<comment type="caution">
    <text evidence="1">The sequence shown here is derived from an EMBL/GenBank/DDBJ whole genome shotgun (WGS) entry which is preliminary data.</text>
</comment>
<keyword evidence="2" id="KW-1185">Reference proteome</keyword>
<dbReference type="EMBL" id="JANHOG010000016">
    <property type="protein sequence ID" value="KAJ3559620.1"/>
    <property type="molecule type" value="Genomic_DNA"/>
</dbReference>
<evidence type="ECO:0000313" key="1">
    <source>
        <dbReference type="EMBL" id="KAJ3559620.1"/>
    </source>
</evidence>
<dbReference type="Proteomes" id="UP001148662">
    <property type="component" value="Unassembled WGS sequence"/>
</dbReference>
<name>A0ACC1TES7_9APHY</name>